<organism evidence="2 3">
    <name type="scientific">Blepharisma stoltei</name>
    <dbReference type="NCBI Taxonomy" id="1481888"/>
    <lineage>
        <taxon>Eukaryota</taxon>
        <taxon>Sar</taxon>
        <taxon>Alveolata</taxon>
        <taxon>Ciliophora</taxon>
        <taxon>Postciliodesmatophora</taxon>
        <taxon>Heterotrichea</taxon>
        <taxon>Heterotrichida</taxon>
        <taxon>Blepharismidae</taxon>
        <taxon>Blepharisma</taxon>
    </lineage>
</organism>
<reference evidence="2" key="1">
    <citation type="submission" date="2021-09" db="EMBL/GenBank/DDBJ databases">
        <authorList>
            <consortium name="AG Swart"/>
            <person name="Singh M."/>
            <person name="Singh A."/>
            <person name="Seah K."/>
            <person name="Emmerich C."/>
        </authorList>
    </citation>
    <scope>NUCLEOTIDE SEQUENCE</scope>
    <source>
        <strain evidence="2">ATCC30299</strain>
    </source>
</reference>
<comment type="caution">
    <text evidence="2">The sequence shown here is derived from an EMBL/GenBank/DDBJ whole genome shotgun (WGS) entry which is preliminary data.</text>
</comment>
<keyword evidence="1" id="KW-0472">Membrane</keyword>
<feature type="transmembrane region" description="Helical" evidence="1">
    <location>
        <begin position="152"/>
        <end position="169"/>
    </location>
</feature>
<dbReference type="EMBL" id="CAJZBQ010000030">
    <property type="protein sequence ID" value="CAG9322240.1"/>
    <property type="molecule type" value="Genomic_DNA"/>
</dbReference>
<proteinExistence type="predicted"/>
<feature type="transmembrane region" description="Helical" evidence="1">
    <location>
        <begin position="227"/>
        <end position="244"/>
    </location>
</feature>
<feature type="transmembrane region" description="Helical" evidence="1">
    <location>
        <begin position="190"/>
        <end position="207"/>
    </location>
</feature>
<feature type="transmembrane region" description="Helical" evidence="1">
    <location>
        <begin position="80"/>
        <end position="103"/>
    </location>
</feature>
<keyword evidence="1" id="KW-1133">Transmembrane helix</keyword>
<feature type="transmembrane region" description="Helical" evidence="1">
    <location>
        <begin position="115"/>
        <end position="132"/>
    </location>
</feature>
<evidence type="ECO:0000256" key="1">
    <source>
        <dbReference type="SAM" id="Phobius"/>
    </source>
</evidence>
<protein>
    <submittedName>
        <fullName evidence="2">Uncharacterized protein</fullName>
    </submittedName>
</protein>
<accession>A0AAU9J8G3</accession>
<evidence type="ECO:0000313" key="3">
    <source>
        <dbReference type="Proteomes" id="UP001162131"/>
    </source>
</evidence>
<gene>
    <name evidence="2" type="ORF">BSTOLATCC_MIC30615</name>
</gene>
<keyword evidence="1" id="KW-0812">Transmembrane</keyword>
<dbReference type="AlphaFoldDB" id="A0AAU9J8G3"/>
<dbReference type="Proteomes" id="UP001162131">
    <property type="component" value="Unassembled WGS sequence"/>
</dbReference>
<name>A0AAU9J8G3_9CILI</name>
<evidence type="ECO:0000313" key="2">
    <source>
        <dbReference type="EMBL" id="CAG9322240.1"/>
    </source>
</evidence>
<sequence length="270" mass="30932">MEELEKEHKKATEIPLFSIRRKEKATIFSLNLSKISWFIIFPMFGFIYANIAFACLTNFSCLQFLPTPLYLGCFRGHDRLFIVACTYFAAILVLLNLSTYSYFKAKVSPVTRKGLFILGFSLSVVLALIGLTDEATGAHTIPLEEINYYLVLYFKIGSLIWIGQVYYSFRKNQDLLNPNSKSWLRKFETFLAIFGILALSIIFEQSYLSFDSELSLVSENIEALLEWVFLGLITLMPAVIMQIFKGHVLEFAIDKSQDTEGVELKRMENP</sequence>
<feature type="transmembrane region" description="Helical" evidence="1">
    <location>
        <begin position="37"/>
        <end position="60"/>
    </location>
</feature>
<keyword evidence="3" id="KW-1185">Reference proteome</keyword>